<gene>
    <name evidence="2" type="ORF">PVAP13_5NG378762</name>
</gene>
<feature type="compositionally biased region" description="Acidic residues" evidence="1">
    <location>
        <begin position="182"/>
        <end position="196"/>
    </location>
</feature>
<evidence type="ECO:0000313" key="3">
    <source>
        <dbReference type="Proteomes" id="UP000823388"/>
    </source>
</evidence>
<name>A0A8T0RVY5_PANVG</name>
<accession>A0A8T0RVY5</accession>
<dbReference type="AlphaFoldDB" id="A0A8T0RVY5"/>
<feature type="region of interest" description="Disordered" evidence="1">
    <location>
        <begin position="165"/>
        <end position="246"/>
    </location>
</feature>
<evidence type="ECO:0000256" key="1">
    <source>
        <dbReference type="SAM" id="MobiDB-lite"/>
    </source>
</evidence>
<dbReference type="EMBL" id="CM029046">
    <property type="protein sequence ID" value="KAG2589670.1"/>
    <property type="molecule type" value="Genomic_DNA"/>
</dbReference>
<feature type="compositionally biased region" description="Acidic residues" evidence="1">
    <location>
        <begin position="27"/>
        <end position="60"/>
    </location>
</feature>
<keyword evidence="3" id="KW-1185">Reference proteome</keyword>
<feature type="compositionally biased region" description="Basic residues" evidence="1">
    <location>
        <begin position="323"/>
        <end position="336"/>
    </location>
</feature>
<feature type="compositionally biased region" description="Low complexity" evidence="1">
    <location>
        <begin position="273"/>
        <end position="322"/>
    </location>
</feature>
<dbReference type="Proteomes" id="UP000823388">
    <property type="component" value="Chromosome 5N"/>
</dbReference>
<proteinExistence type="predicted"/>
<feature type="region of interest" description="Disordered" evidence="1">
    <location>
        <begin position="93"/>
        <end position="128"/>
    </location>
</feature>
<feature type="region of interest" description="Disordered" evidence="1">
    <location>
        <begin position="263"/>
        <end position="336"/>
    </location>
</feature>
<organism evidence="2 3">
    <name type="scientific">Panicum virgatum</name>
    <name type="common">Blackwell switchgrass</name>
    <dbReference type="NCBI Taxonomy" id="38727"/>
    <lineage>
        <taxon>Eukaryota</taxon>
        <taxon>Viridiplantae</taxon>
        <taxon>Streptophyta</taxon>
        <taxon>Embryophyta</taxon>
        <taxon>Tracheophyta</taxon>
        <taxon>Spermatophyta</taxon>
        <taxon>Magnoliopsida</taxon>
        <taxon>Liliopsida</taxon>
        <taxon>Poales</taxon>
        <taxon>Poaceae</taxon>
        <taxon>PACMAD clade</taxon>
        <taxon>Panicoideae</taxon>
        <taxon>Panicodae</taxon>
        <taxon>Paniceae</taxon>
        <taxon>Panicinae</taxon>
        <taxon>Panicum</taxon>
        <taxon>Panicum sect. Hiantes</taxon>
    </lineage>
</organism>
<evidence type="ECO:0000313" key="2">
    <source>
        <dbReference type="EMBL" id="KAG2589670.1"/>
    </source>
</evidence>
<feature type="region of interest" description="Disordered" evidence="1">
    <location>
        <begin position="17"/>
        <end position="63"/>
    </location>
</feature>
<protein>
    <submittedName>
        <fullName evidence="2">Uncharacterized protein</fullName>
    </submittedName>
</protein>
<feature type="compositionally biased region" description="Basic residues" evidence="1">
    <location>
        <begin position="224"/>
        <end position="233"/>
    </location>
</feature>
<comment type="caution">
    <text evidence="2">The sequence shown here is derived from an EMBL/GenBank/DDBJ whole genome shotgun (WGS) entry which is preliminary data.</text>
</comment>
<sequence length="336" mass="35775">MANSTEEYCVADVFVEAPATRDKSESGSEEDSDYEAELGCDTGSEEEGSMEEEAVPEDVDMGAGSAAVKRLITESREKIDKQIQFVKEFYSPSKGKAKVCDSGPKNGDKSSSDSEYLTGDSCTSGEDDEAKEILRNFKVFKKKIRSGRAAQLDDVFVDGPKTQVGDCSVIEDDGHATPYVDSSDDDNESFEDGSDAEGERRASQYPRFSKKDAVPKFALGMKFNGKKQFKKERRRDSTEKPKSTRMCKVGTVIRCRTCKGVGHNRATCSKRNGPPSASGPAASGAAATSGPAASGAAAASGPSAKLIMSSTKYSSSSTAGGTSKRKRSKAPSKSKV</sequence>
<reference evidence="2" key="1">
    <citation type="submission" date="2020-05" db="EMBL/GenBank/DDBJ databases">
        <title>WGS assembly of Panicum virgatum.</title>
        <authorList>
            <person name="Lovell J.T."/>
            <person name="Jenkins J."/>
            <person name="Shu S."/>
            <person name="Juenger T.E."/>
            <person name="Schmutz J."/>
        </authorList>
    </citation>
    <scope>NUCLEOTIDE SEQUENCE</scope>
    <source>
        <strain evidence="2">AP13</strain>
    </source>
</reference>